<feature type="region of interest" description="Disordered" evidence="6">
    <location>
        <begin position="1"/>
        <end position="38"/>
    </location>
</feature>
<evidence type="ECO:0000256" key="4">
    <source>
        <dbReference type="ARBA" id="ARBA00023136"/>
    </source>
</evidence>
<evidence type="ECO:0000256" key="1">
    <source>
        <dbReference type="ARBA" id="ARBA00004370"/>
    </source>
</evidence>
<keyword evidence="4" id="KW-0472">Membrane</keyword>
<dbReference type="Ensembl" id="ENSORLT00020017837.1">
    <property type="protein sequence ID" value="ENSORLP00020028484.1"/>
    <property type="gene ID" value="ENSORLG00020011982.1"/>
</dbReference>
<feature type="compositionally biased region" description="Low complexity" evidence="6">
    <location>
        <begin position="92"/>
        <end position="112"/>
    </location>
</feature>
<dbReference type="InterPro" id="IPR027881">
    <property type="entry name" value="SOGA_CC"/>
</dbReference>
<feature type="region of interest" description="Disordered" evidence="6">
    <location>
        <begin position="932"/>
        <end position="952"/>
    </location>
</feature>
<sequence>MTKDGDRSAKSALGSQTQPKTHKQISVQRKKRNELSSKDAERCCFVKTNQREASVVTGAAGIQGKVVFPIVGACAQRKLSDASNASEDLSKDSGCASGKVSSSDSSSEISDCTSEDNKRASPSSDNDLSWIDGGAYETPGTRQDKPRAPGGVCALRRDAAGGDLRLVTSAGAIMDLMMGETTDHLMREVEDLRSENEYLKDEVEELRCEMLEMRDMFQEEEVYQLQELKLQLEQANKTCRILQYRLRKAERRSIRVAQTGLVDGELVRSLEHDIKVAKSVSFRLYNELEAVQKKNAQLEWENEALRERTQELEVANQVLQSEVEKAREISLKKRSGKSPGTKAERRLSQQMEEDSADLKCQLHFAKEELALMCKKLTKLVSESEAMREELAKYQTGFSGAEAAQSPEGRQNCALAREAEVKVHLKLVEEEAMLLSRRIVELEVENRGLRAEMSNLRGKVEGGGGEDEDALVENRSVNVQQKDGEGSTCESEEGKGGQAPAVGHVTRDGHVGGDSANSQESEKNKNIKEKLKRMTVKDYETLVALRDHSCILTSVIQLLKTPLRNGHSSPPSCAPTSPLDMSSNGKFHGPLNEALELLQTMLVAFTRRMKRLLGEPEECKSSAHKDGGADNSAVFSYAESIKESQMKHESVELCTAEGEQNAKQEEETDTESCGDPTMRLSLQILWILHQWWNFKGLGLEGKEGRDKALPVLLGLLQDLSAELQDSSKAAVTPGQNTERSISNVFHDGGLTELHRNRSSKGEQPKRLFPPYGSRRKNWCYLNQEAAQVDREDPVKTWDHLIMPLSFPDLNLQQASARRSNTAPEKSGVRIYYSPPSARRVQLAQLKSQSAERGSGDTSSPWFTPPTSMTQICLGSSANLSDDMKEMTAGWRQAVRGGSQRRGRAVGRCVDVACSGTQTQTEPQMVSVGQQTDGTLGSVVRSSPSRVPGSSLLSARPQNISASLDGIAGRVERSRTSSPKLYRRHSSLPLSTSLTSSTPKDQTLWSLSRQNHSGLRSGPGQNSSTKPPSRSAGANRCGLVTEFLRRVSGRADKTAPESGQKGKGGAKNLERVPPKPHAAALHRNDSVTRIVNQRFMKQREETSRAQGEDKGSGPSHRTRQSSSTVTTEEGSYECSSSSTLTFCFARPSRCSQRPTSAPGKLYKHKYSAPARAAADSNIG</sequence>
<dbReference type="AlphaFoldDB" id="A0A3P9M6A1"/>
<proteinExistence type="predicted"/>
<feature type="coiled-coil region" evidence="5">
    <location>
        <begin position="288"/>
        <end position="368"/>
    </location>
</feature>
<dbReference type="GO" id="GO:0010506">
    <property type="term" value="P:regulation of autophagy"/>
    <property type="evidence" value="ECO:0007669"/>
    <property type="project" value="InterPro"/>
</dbReference>
<evidence type="ECO:0000259" key="7">
    <source>
        <dbReference type="Pfam" id="PF11365"/>
    </source>
</evidence>
<evidence type="ECO:0000313" key="9">
    <source>
        <dbReference type="Proteomes" id="UP000265180"/>
    </source>
</evidence>
<protein>
    <recommendedName>
        <fullName evidence="7">SOGA coiled-coil domain-containing protein</fullName>
    </recommendedName>
</protein>
<feature type="compositionally biased region" description="Basic residues" evidence="6">
    <location>
        <begin position="20"/>
        <end position="32"/>
    </location>
</feature>
<feature type="compositionally biased region" description="Low complexity" evidence="6">
    <location>
        <begin position="934"/>
        <end position="952"/>
    </location>
</feature>
<accession>A0A3P9M6A1</accession>
<name>A0A3P9M6A1_ORYLA</name>
<reference key="1">
    <citation type="journal article" date="2007" name="Nature">
        <title>The medaka draft genome and insights into vertebrate genome evolution.</title>
        <authorList>
            <person name="Kasahara M."/>
            <person name="Naruse K."/>
            <person name="Sasaki S."/>
            <person name="Nakatani Y."/>
            <person name="Qu W."/>
            <person name="Ahsan B."/>
            <person name="Yamada T."/>
            <person name="Nagayasu Y."/>
            <person name="Doi K."/>
            <person name="Kasai Y."/>
            <person name="Jindo T."/>
            <person name="Kobayashi D."/>
            <person name="Shimada A."/>
            <person name="Toyoda A."/>
            <person name="Kuroki Y."/>
            <person name="Fujiyama A."/>
            <person name="Sasaki T."/>
            <person name="Shimizu A."/>
            <person name="Asakawa S."/>
            <person name="Shimizu N."/>
            <person name="Hashimoto S."/>
            <person name="Yang J."/>
            <person name="Lee Y."/>
            <person name="Matsushima K."/>
            <person name="Sugano S."/>
            <person name="Sakaizumi M."/>
            <person name="Narita T."/>
            <person name="Ohishi K."/>
            <person name="Haga S."/>
            <person name="Ohta F."/>
            <person name="Nomoto H."/>
            <person name="Nogata K."/>
            <person name="Morishita T."/>
            <person name="Endo T."/>
            <person name="Shin-I T."/>
            <person name="Takeda H."/>
            <person name="Morishita S."/>
            <person name="Kohara Y."/>
        </authorList>
    </citation>
    <scope>NUCLEOTIDE SEQUENCE [LARGE SCALE GENOMIC DNA]</scope>
    <source>
        <strain>Hd-rR</strain>
    </source>
</reference>
<reference evidence="8" key="3">
    <citation type="submission" date="2025-08" db="UniProtKB">
        <authorList>
            <consortium name="Ensembl"/>
        </authorList>
    </citation>
    <scope>IDENTIFICATION</scope>
    <source>
        <strain evidence="8">HNI</strain>
    </source>
</reference>
<dbReference type="InterPro" id="IPR049885">
    <property type="entry name" value="MTCL1-3"/>
</dbReference>
<feature type="compositionally biased region" description="Polar residues" evidence="6">
    <location>
        <begin position="998"/>
        <end position="1026"/>
    </location>
</feature>
<dbReference type="GO" id="GO:0005615">
    <property type="term" value="C:extracellular space"/>
    <property type="evidence" value="ECO:0007669"/>
    <property type="project" value="InterPro"/>
</dbReference>
<feature type="region of interest" description="Disordered" evidence="6">
    <location>
        <begin position="82"/>
        <end position="151"/>
    </location>
</feature>
<dbReference type="Proteomes" id="UP000265180">
    <property type="component" value="Chromosome 7"/>
</dbReference>
<feature type="compositionally biased region" description="Basic and acidic residues" evidence="6">
    <location>
        <begin position="519"/>
        <end position="528"/>
    </location>
</feature>
<feature type="region of interest" description="Disordered" evidence="6">
    <location>
        <begin position="1096"/>
        <end position="1177"/>
    </location>
</feature>
<reference evidence="8 9" key="2">
    <citation type="submission" date="2017-04" db="EMBL/GenBank/DDBJ databases">
        <title>CpG methylation of centromeres and impact of large insertions on vertebrate speciation.</title>
        <authorList>
            <person name="Ichikawa K."/>
            <person name="Yoshimura J."/>
            <person name="Morishita S."/>
        </authorList>
    </citation>
    <scope>NUCLEOTIDE SEQUENCE</scope>
    <source>
        <strain evidence="8 9">HNI</strain>
    </source>
</reference>
<feature type="compositionally biased region" description="Polar residues" evidence="6">
    <location>
        <begin position="1118"/>
        <end position="1139"/>
    </location>
</feature>
<evidence type="ECO:0000256" key="3">
    <source>
        <dbReference type="ARBA" id="ARBA00023054"/>
    </source>
</evidence>
<evidence type="ECO:0000256" key="2">
    <source>
        <dbReference type="ARBA" id="ARBA00022553"/>
    </source>
</evidence>
<keyword evidence="3 5" id="KW-0175">Coiled coil</keyword>
<evidence type="ECO:0000313" key="8">
    <source>
        <dbReference type="Ensembl" id="ENSORLP00020028484.1"/>
    </source>
</evidence>
<keyword evidence="2" id="KW-0597">Phosphoprotein</keyword>
<dbReference type="PANTHER" id="PTHR15742">
    <property type="entry name" value="GIRDIN"/>
    <property type="match status" value="1"/>
</dbReference>
<organism evidence="8 9">
    <name type="scientific">Oryzias latipes</name>
    <name type="common">Japanese rice fish</name>
    <name type="synonym">Japanese killifish</name>
    <dbReference type="NCBI Taxonomy" id="8090"/>
    <lineage>
        <taxon>Eukaryota</taxon>
        <taxon>Metazoa</taxon>
        <taxon>Chordata</taxon>
        <taxon>Craniata</taxon>
        <taxon>Vertebrata</taxon>
        <taxon>Euteleostomi</taxon>
        <taxon>Actinopterygii</taxon>
        <taxon>Neopterygii</taxon>
        <taxon>Teleostei</taxon>
        <taxon>Neoteleostei</taxon>
        <taxon>Acanthomorphata</taxon>
        <taxon>Ovalentaria</taxon>
        <taxon>Atherinomorphae</taxon>
        <taxon>Beloniformes</taxon>
        <taxon>Adrianichthyidae</taxon>
        <taxon>Oryziinae</taxon>
        <taxon>Oryzias</taxon>
    </lineage>
</organism>
<comment type="subcellular location">
    <subcellularLocation>
        <location evidence="1">Membrane</location>
    </subcellularLocation>
</comment>
<feature type="compositionally biased region" description="Low complexity" evidence="6">
    <location>
        <begin position="985"/>
        <end position="997"/>
    </location>
</feature>
<feature type="domain" description="SOGA coiled-coil" evidence="7">
    <location>
        <begin position="354"/>
        <end position="448"/>
    </location>
</feature>
<feature type="region of interest" description="Disordered" evidence="6">
    <location>
        <begin position="845"/>
        <end position="866"/>
    </location>
</feature>
<feature type="region of interest" description="Disordered" evidence="6">
    <location>
        <begin position="457"/>
        <end position="528"/>
    </location>
</feature>
<feature type="compositionally biased region" description="Basic and acidic residues" evidence="6">
    <location>
        <begin position="1041"/>
        <end position="1053"/>
    </location>
</feature>
<feature type="region of interest" description="Disordered" evidence="6">
    <location>
        <begin position="968"/>
        <end position="1084"/>
    </location>
</feature>
<feature type="compositionally biased region" description="Basic and acidic residues" evidence="6">
    <location>
        <begin position="1096"/>
        <end position="1109"/>
    </location>
</feature>
<dbReference type="Pfam" id="PF11365">
    <property type="entry name" value="SOGA"/>
    <property type="match status" value="1"/>
</dbReference>
<dbReference type="PANTHER" id="PTHR15742:SF1">
    <property type="entry name" value="PROTEIN SOGA1"/>
    <property type="match status" value="1"/>
</dbReference>
<reference evidence="8" key="4">
    <citation type="submission" date="2025-09" db="UniProtKB">
        <authorList>
            <consortium name="Ensembl"/>
        </authorList>
    </citation>
    <scope>IDENTIFICATION</scope>
    <source>
        <strain evidence="8">HNI</strain>
    </source>
</reference>
<evidence type="ECO:0000256" key="5">
    <source>
        <dbReference type="SAM" id="Coils"/>
    </source>
</evidence>
<evidence type="ECO:0000256" key="6">
    <source>
        <dbReference type="SAM" id="MobiDB-lite"/>
    </source>
</evidence>
<dbReference type="GO" id="GO:0016020">
    <property type="term" value="C:membrane"/>
    <property type="evidence" value="ECO:0007669"/>
    <property type="project" value="UniProtKB-SubCell"/>
</dbReference>
<feature type="coiled-coil region" evidence="5">
    <location>
        <begin position="182"/>
        <end position="252"/>
    </location>
</feature>